<organism evidence="2 3">
    <name type="scientific">Streptococcus gordonii</name>
    <dbReference type="NCBI Taxonomy" id="1302"/>
    <lineage>
        <taxon>Bacteria</taxon>
        <taxon>Bacillati</taxon>
        <taxon>Bacillota</taxon>
        <taxon>Bacilli</taxon>
        <taxon>Lactobacillales</taxon>
        <taxon>Streptococcaceae</taxon>
        <taxon>Streptococcus</taxon>
    </lineage>
</organism>
<proteinExistence type="predicted"/>
<dbReference type="PANTHER" id="PTHR33744:SF15">
    <property type="entry name" value="CARBOHYDRATE DIACID REGULATOR"/>
    <property type="match status" value="1"/>
</dbReference>
<reference evidence="2 3" key="1">
    <citation type="submission" date="2016-01" db="EMBL/GenBank/DDBJ databases">
        <title>Highly variable Streptococcus oralis are common among viridans streptococci isolated from primates.</title>
        <authorList>
            <person name="Denapaite D."/>
            <person name="Rieger M."/>
            <person name="Koendgen S."/>
            <person name="Brueckner R."/>
            <person name="Ochigava I."/>
            <person name="Kappeler P."/>
            <person name="Maetz-Rensing K."/>
            <person name="Leendertz F."/>
            <person name="Hakenbeck R."/>
        </authorList>
    </citation>
    <scope>NUCLEOTIDE SEQUENCE [LARGE SCALE GENOMIC DNA]</scope>
    <source>
        <strain evidence="2 3">DD07</strain>
    </source>
</reference>
<accession>A0A139N5E9</accession>
<evidence type="ECO:0000259" key="1">
    <source>
        <dbReference type="Pfam" id="PF13556"/>
    </source>
</evidence>
<dbReference type="PATRIC" id="fig|1302.21.peg.1462"/>
<dbReference type="InterPro" id="IPR025736">
    <property type="entry name" value="PucR_C-HTH_dom"/>
</dbReference>
<dbReference type="EMBL" id="LQRC01000192">
    <property type="protein sequence ID" value="KXT71269.1"/>
    <property type="molecule type" value="Genomic_DNA"/>
</dbReference>
<dbReference type="InterPro" id="IPR009057">
    <property type="entry name" value="Homeodomain-like_sf"/>
</dbReference>
<dbReference type="InterPro" id="IPR042070">
    <property type="entry name" value="PucR_C-HTH_sf"/>
</dbReference>
<gene>
    <name evidence="2" type="ORF">SGODD07_01306</name>
</gene>
<feature type="domain" description="PucR C-terminal helix-turn-helix" evidence="1">
    <location>
        <begin position="231"/>
        <end position="278"/>
    </location>
</feature>
<dbReference type="Pfam" id="PF13556">
    <property type="entry name" value="HTH_30"/>
    <property type="match status" value="1"/>
</dbReference>
<comment type="caution">
    <text evidence="2">The sequence shown here is derived from an EMBL/GenBank/DDBJ whole genome shotgun (WGS) entry which is preliminary data.</text>
</comment>
<evidence type="ECO:0000313" key="2">
    <source>
        <dbReference type="EMBL" id="KXT71269.1"/>
    </source>
</evidence>
<dbReference type="InterPro" id="IPR051448">
    <property type="entry name" value="CdaR-like_regulators"/>
</dbReference>
<evidence type="ECO:0000313" key="3">
    <source>
        <dbReference type="Proteomes" id="UP000070096"/>
    </source>
</evidence>
<dbReference type="PANTHER" id="PTHR33744">
    <property type="entry name" value="CARBOHYDRATE DIACID REGULATOR"/>
    <property type="match status" value="1"/>
</dbReference>
<dbReference type="Proteomes" id="UP000070096">
    <property type="component" value="Unassembled WGS sequence"/>
</dbReference>
<dbReference type="Gene3D" id="1.10.10.2840">
    <property type="entry name" value="PucR C-terminal helix-turn-helix domain"/>
    <property type="match status" value="1"/>
</dbReference>
<dbReference type="SUPFAM" id="SSF46689">
    <property type="entry name" value="Homeodomain-like"/>
    <property type="match status" value="1"/>
</dbReference>
<name>A0A139N5E9_STRGN</name>
<dbReference type="AlphaFoldDB" id="A0A139N5E9"/>
<protein>
    <submittedName>
        <fullName evidence="2">Leucine rich protein</fullName>
    </submittedName>
</protein>
<sequence length="291" mass="34142">MKTNELLALFPKASIQDKPSQDSQKVSLRLDQQHWLVLATEDLTDREQQLLALLTEKESVFSQNPWHRYLVSESEETLPHEVEALQFIHCHLFHYEAESISSWLDMMRTLLTNKVAYFQTSPQDYIFVLDQGQQLAVKDLLRDVLSAVEYDFNLRLAVLIGQVWPRSVKDELPQLYQAENSLFTQWLNRYQQSLVLPFSQLFLWGLDEAKDTLLSLKRKLHQLIEGQEQLTEIILALWENGAVVTKAAQQLYIHRNTLQYRLDKWEELTGLQLKELTDLSLCYHIILKDLF</sequence>